<reference evidence="1" key="1">
    <citation type="submission" date="2014-11" db="EMBL/GenBank/DDBJ databases">
        <authorList>
            <person name="Amaro Gonzalez C."/>
        </authorList>
    </citation>
    <scope>NUCLEOTIDE SEQUENCE</scope>
</reference>
<sequence>MHFIGMFYRIFFPSYTIYDIYSLC</sequence>
<reference evidence="1" key="2">
    <citation type="journal article" date="2015" name="Fish Shellfish Immunol.">
        <title>Early steps in the European eel (Anguilla anguilla)-Vibrio vulnificus interaction in the gills: Role of the RtxA13 toxin.</title>
        <authorList>
            <person name="Callol A."/>
            <person name="Pajuelo D."/>
            <person name="Ebbesson L."/>
            <person name="Teles M."/>
            <person name="MacKenzie S."/>
            <person name="Amaro C."/>
        </authorList>
    </citation>
    <scope>NUCLEOTIDE SEQUENCE</scope>
</reference>
<protein>
    <submittedName>
        <fullName evidence="1">Uncharacterized protein</fullName>
    </submittedName>
</protein>
<proteinExistence type="predicted"/>
<organism evidence="1">
    <name type="scientific">Anguilla anguilla</name>
    <name type="common">European freshwater eel</name>
    <name type="synonym">Muraena anguilla</name>
    <dbReference type="NCBI Taxonomy" id="7936"/>
    <lineage>
        <taxon>Eukaryota</taxon>
        <taxon>Metazoa</taxon>
        <taxon>Chordata</taxon>
        <taxon>Craniata</taxon>
        <taxon>Vertebrata</taxon>
        <taxon>Euteleostomi</taxon>
        <taxon>Actinopterygii</taxon>
        <taxon>Neopterygii</taxon>
        <taxon>Teleostei</taxon>
        <taxon>Anguilliformes</taxon>
        <taxon>Anguillidae</taxon>
        <taxon>Anguilla</taxon>
    </lineage>
</organism>
<dbReference type="AlphaFoldDB" id="A0A0E9XLF5"/>
<name>A0A0E9XLF5_ANGAN</name>
<dbReference type="EMBL" id="GBXM01005083">
    <property type="protein sequence ID" value="JAI03495.1"/>
    <property type="molecule type" value="Transcribed_RNA"/>
</dbReference>
<accession>A0A0E9XLF5</accession>
<evidence type="ECO:0000313" key="1">
    <source>
        <dbReference type="EMBL" id="JAI03495.1"/>
    </source>
</evidence>